<gene>
    <name evidence="4" type="primary">gnl</name>
    <name evidence="4" type="ORF">ElP_74670</name>
</gene>
<keyword evidence="4" id="KW-0378">Hydrolase</keyword>
<dbReference type="InterPro" id="IPR029058">
    <property type="entry name" value="AB_hydrolase_fold"/>
</dbReference>
<dbReference type="SUPFAM" id="SSF53474">
    <property type="entry name" value="alpha/beta-Hydrolases"/>
    <property type="match status" value="1"/>
</dbReference>
<dbReference type="Gene3D" id="3.40.50.1820">
    <property type="entry name" value="alpha/beta hydrolase"/>
    <property type="match status" value="1"/>
</dbReference>
<sequence>MGEVAKYSFSDSRIFPGTEREYWVYVPSQYDPGTPACLFVCQDGIRFEAPAAFDALIAAGEMPVTIGVFVMHGKVPPPTGDALPRFNRSVEYDGLGDDYARFLIEELLPDVESKTAADGRPIRISRDPNDRAIGGASSGAICAFTAAWERPDSFRRVFSAIGTYVGLRGGDDYPTLIRKVEPKPIRVFLEDGSGDLDIYGGDWWMANQEMERALAFSGYEVEHAWGEGGHDSRHATEIFPEAMRWLWADWPRPVGAGPGSPQLQEILIPEEGWQLVADGYRSAGGPAANDRGEVYFNDIPDSKTYKINLDGSVVEHLDDSKGADGQAFVPGGRRLVVATETGQVLSYDESGEASVIAEGFRGGDLVATPGGGVYVTDPTRGGGEPGKIWFIPPDGGPRVVDTGPGSPSGVALSPDRTLLYVADAGSRWVSSHRIRADGSLEYTQKYFHLHVPDSIEDGGGDGLAVDRDGRLYVASRMGLQVCDQAGRVNAIIPTPGAWPTGVCFGGPGFDTLFVTCGDAVYRRKVRARGLTPSGPPITPEAPRL</sequence>
<dbReference type="InterPro" id="IPR013658">
    <property type="entry name" value="SGL"/>
</dbReference>
<dbReference type="EMBL" id="CP036429">
    <property type="protein sequence ID" value="QDV39499.1"/>
    <property type="molecule type" value="Genomic_DNA"/>
</dbReference>
<dbReference type="Proteomes" id="UP000317835">
    <property type="component" value="Plasmid pElP_3"/>
</dbReference>
<evidence type="ECO:0000313" key="4">
    <source>
        <dbReference type="EMBL" id="QDV39499.1"/>
    </source>
</evidence>
<dbReference type="EC" id="3.1.1.17" evidence="4"/>
<dbReference type="RefSeq" id="WP_231749940.1">
    <property type="nucleotide sequence ID" value="NZ_CP036429.1"/>
</dbReference>
<keyword evidence="2" id="KW-0479">Metal-binding</keyword>
<comment type="cofactor">
    <cofactor evidence="2">
        <name>Zn(2+)</name>
        <dbReference type="ChEBI" id="CHEBI:29105"/>
    </cofactor>
    <text evidence="2">Binds 1 divalent metal cation per subunit.</text>
</comment>
<dbReference type="Pfam" id="PF08450">
    <property type="entry name" value="SGL"/>
    <property type="match status" value="1"/>
</dbReference>
<dbReference type="GO" id="GO:0046872">
    <property type="term" value="F:metal ion binding"/>
    <property type="evidence" value="ECO:0007669"/>
    <property type="project" value="UniProtKB-KW"/>
</dbReference>
<evidence type="ECO:0000259" key="3">
    <source>
        <dbReference type="Pfam" id="PF08450"/>
    </source>
</evidence>
<feature type="active site" description="Proton donor/acceptor" evidence="1">
    <location>
        <position position="461"/>
    </location>
</feature>
<protein>
    <submittedName>
        <fullName evidence="4">Gluconolactonase</fullName>
        <ecNumber evidence="4">3.1.1.17</ecNumber>
    </submittedName>
</protein>
<accession>A0A518HF69</accession>
<proteinExistence type="predicted"/>
<dbReference type="InterPro" id="IPR011042">
    <property type="entry name" value="6-blade_b-propeller_TolB-like"/>
</dbReference>
<dbReference type="InterPro" id="IPR005511">
    <property type="entry name" value="SMP-30"/>
</dbReference>
<dbReference type="GO" id="GO:0004341">
    <property type="term" value="F:gluconolactonase activity"/>
    <property type="evidence" value="ECO:0007669"/>
    <property type="project" value="UniProtKB-EC"/>
</dbReference>
<feature type="domain" description="SMP-30/Gluconolactonase/LRE-like region" evidence="3">
    <location>
        <begin position="289"/>
        <end position="516"/>
    </location>
</feature>
<dbReference type="Gene3D" id="2.120.10.30">
    <property type="entry name" value="TolB, C-terminal domain"/>
    <property type="match status" value="1"/>
</dbReference>
<keyword evidence="5" id="KW-1185">Reference proteome</keyword>
<evidence type="ECO:0000313" key="5">
    <source>
        <dbReference type="Proteomes" id="UP000317835"/>
    </source>
</evidence>
<dbReference type="AlphaFoldDB" id="A0A518HF69"/>
<name>A0A518HF69_9BACT</name>
<evidence type="ECO:0000256" key="1">
    <source>
        <dbReference type="PIRSR" id="PIRSR605511-1"/>
    </source>
</evidence>
<dbReference type="PANTHER" id="PTHR48098">
    <property type="entry name" value="ENTEROCHELIN ESTERASE-RELATED"/>
    <property type="match status" value="1"/>
</dbReference>
<keyword evidence="2" id="KW-0862">Zinc</keyword>
<keyword evidence="4" id="KW-0614">Plasmid</keyword>
<dbReference type="PRINTS" id="PR01790">
    <property type="entry name" value="SMP30FAMILY"/>
</dbReference>
<dbReference type="InterPro" id="IPR000801">
    <property type="entry name" value="Esterase-like"/>
</dbReference>
<feature type="binding site" evidence="2">
    <location>
        <position position="461"/>
    </location>
    <ligand>
        <name>a divalent metal cation</name>
        <dbReference type="ChEBI" id="CHEBI:60240"/>
    </ligand>
</feature>
<reference evidence="4 5" key="1">
    <citation type="submission" date="2019-02" db="EMBL/GenBank/DDBJ databases">
        <title>Deep-cultivation of Planctomycetes and their phenomic and genomic characterization uncovers novel biology.</title>
        <authorList>
            <person name="Wiegand S."/>
            <person name="Jogler M."/>
            <person name="Boedeker C."/>
            <person name="Pinto D."/>
            <person name="Vollmers J."/>
            <person name="Rivas-Marin E."/>
            <person name="Kohn T."/>
            <person name="Peeters S.H."/>
            <person name="Heuer A."/>
            <person name="Rast P."/>
            <person name="Oberbeckmann S."/>
            <person name="Bunk B."/>
            <person name="Jeske O."/>
            <person name="Meyerdierks A."/>
            <person name="Storesund J.E."/>
            <person name="Kallscheuer N."/>
            <person name="Luecker S."/>
            <person name="Lage O.M."/>
            <person name="Pohl T."/>
            <person name="Merkel B.J."/>
            <person name="Hornburger P."/>
            <person name="Mueller R.-W."/>
            <person name="Bruemmer F."/>
            <person name="Labrenz M."/>
            <person name="Spormann A.M."/>
            <person name="Op den Camp H."/>
            <person name="Overmann J."/>
            <person name="Amann R."/>
            <person name="Jetten M.S.M."/>
            <person name="Mascher T."/>
            <person name="Medema M.H."/>
            <person name="Devos D.P."/>
            <person name="Kaster A.-K."/>
            <person name="Ovreas L."/>
            <person name="Rohde M."/>
            <person name="Galperin M.Y."/>
            <person name="Jogler C."/>
        </authorList>
    </citation>
    <scope>NUCLEOTIDE SEQUENCE [LARGE SCALE GENOMIC DNA]</scope>
    <source>
        <strain evidence="4 5">ElP</strain>
        <plasmid evidence="5">pelp_3</plasmid>
    </source>
</reference>
<dbReference type="SUPFAM" id="SSF63829">
    <property type="entry name" value="Calcium-dependent phosphotriesterase"/>
    <property type="match status" value="1"/>
</dbReference>
<dbReference type="Pfam" id="PF00756">
    <property type="entry name" value="Esterase"/>
    <property type="match status" value="1"/>
</dbReference>
<dbReference type="PANTHER" id="PTHR48098:SF3">
    <property type="entry name" value="IRON(III) ENTEROBACTIN ESTERASE"/>
    <property type="match status" value="1"/>
</dbReference>
<organism evidence="4 5">
    <name type="scientific">Tautonia plasticadhaerens</name>
    <dbReference type="NCBI Taxonomy" id="2527974"/>
    <lineage>
        <taxon>Bacteria</taxon>
        <taxon>Pseudomonadati</taxon>
        <taxon>Planctomycetota</taxon>
        <taxon>Planctomycetia</taxon>
        <taxon>Isosphaerales</taxon>
        <taxon>Isosphaeraceae</taxon>
        <taxon>Tautonia</taxon>
    </lineage>
</organism>
<dbReference type="KEGG" id="tpla:ElP_74670"/>
<geneLocation type="plasmid" evidence="5">
    <name>pelp_3</name>
</geneLocation>
<dbReference type="InterPro" id="IPR050583">
    <property type="entry name" value="Mycobacterial_A85_antigen"/>
</dbReference>
<evidence type="ECO:0000256" key="2">
    <source>
        <dbReference type="PIRSR" id="PIRSR605511-2"/>
    </source>
</evidence>